<dbReference type="GO" id="GO:0034398">
    <property type="term" value="P:telomere tethering at nuclear periphery"/>
    <property type="evidence" value="ECO:0007669"/>
    <property type="project" value="TreeGrafter"/>
</dbReference>
<feature type="compositionally biased region" description="Low complexity" evidence="1">
    <location>
        <begin position="45"/>
        <end position="60"/>
    </location>
</feature>
<evidence type="ECO:0000313" key="3">
    <source>
        <dbReference type="Proteomes" id="UP000005018"/>
    </source>
</evidence>
<dbReference type="eggNOG" id="ENOG502SBKE">
    <property type="taxonomic scope" value="Eukaryota"/>
</dbReference>
<accession>H8X774</accession>
<reference evidence="2 3" key="1">
    <citation type="journal article" date="2012" name="PLoS ONE">
        <title>Sequence and analysis of the genome of the pathogenic yeast Candida orthopsilosis.</title>
        <authorList>
            <person name="Riccombeni A."/>
            <person name="Vidanes G."/>
            <person name="Proux-Wera E."/>
            <person name="Wolfe K.H."/>
            <person name="Butler G."/>
        </authorList>
    </citation>
    <scope>NUCLEOTIDE SEQUENCE [LARGE SCALE GENOMIC DNA]</scope>
    <source>
        <strain evidence="2 3">Co 90-125</strain>
    </source>
</reference>
<feature type="region of interest" description="Disordered" evidence="1">
    <location>
        <begin position="1"/>
        <end position="22"/>
    </location>
</feature>
<proteinExistence type="predicted"/>
<dbReference type="RefSeq" id="XP_003870133.1">
    <property type="nucleotide sequence ID" value="XM_003870084.1"/>
</dbReference>
<protein>
    <submittedName>
        <fullName evidence="2">Nup60 protein</fullName>
    </submittedName>
</protein>
<organism evidence="2 3">
    <name type="scientific">Candida orthopsilosis (strain 90-125)</name>
    <name type="common">Yeast</name>
    <dbReference type="NCBI Taxonomy" id="1136231"/>
    <lineage>
        <taxon>Eukaryota</taxon>
        <taxon>Fungi</taxon>
        <taxon>Dikarya</taxon>
        <taxon>Ascomycota</taxon>
        <taxon>Saccharomycotina</taxon>
        <taxon>Pichiomycetes</taxon>
        <taxon>Debaryomycetaceae</taxon>
        <taxon>Candida/Lodderomyces clade</taxon>
        <taxon>Candida</taxon>
    </lineage>
</organism>
<dbReference type="PANTHER" id="PTHR28284">
    <property type="entry name" value="NUCLEOPORIN NUP60"/>
    <property type="match status" value="1"/>
</dbReference>
<dbReference type="GO" id="GO:0016973">
    <property type="term" value="P:poly(A)+ mRNA export from nucleus"/>
    <property type="evidence" value="ECO:0007669"/>
    <property type="project" value="TreeGrafter"/>
</dbReference>
<keyword evidence="3" id="KW-1185">Reference proteome</keyword>
<dbReference type="GO" id="GO:0006607">
    <property type="term" value="P:NLS-bearing protein import into nucleus"/>
    <property type="evidence" value="ECO:0007669"/>
    <property type="project" value="TreeGrafter"/>
</dbReference>
<dbReference type="InterPro" id="IPR034432">
    <property type="entry name" value="Nup60"/>
</dbReference>
<dbReference type="GO" id="GO:0031990">
    <property type="term" value="P:mRNA export from nucleus in response to heat stress"/>
    <property type="evidence" value="ECO:0007669"/>
    <property type="project" value="TreeGrafter"/>
</dbReference>
<dbReference type="GeneID" id="14541064"/>
<dbReference type="Proteomes" id="UP000005018">
    <property type="component" value="Chromosome 5"/>
</dbReference>
<dbReference type="GO" id="GO:0017056">
    <property type="term" value="F:structural constituent of nuclear pore"/>
    <property type="evidence" value="ECO:0007669"/>
    <property type="project" value="InterPro"/>
</dbReference>
<evidence type="ECO:0000313" key="2">
    <source>
        <dbReference type="EMBL" id="CCG24002.1"/>
    </source>
</evidence>
<dbReference type="PANTHER" id="PTHR28284:SF1">
    <property type="entry name" value="NUCLEOPORIN NUP60"/>
    <property type="match status" value="1"/>
</dbReference>
<feature type="compositionally biased region" description="Basic residues" evidence="1">
    <location>
        <begin position="1"/>
        <end position="11"/>
    </location>
</feature>
<sequence>MDNRERYRKYKDRSSDQLGSRQTSFALTSKLKSIFTPWHKPNTTDKVVSSDNKSTSNTTKGSQLEPKFLGSSTFKLPGSFHIYQDTSYAPAGSLKQPPPVALQSSSSSSSSIIDKDETVENPNDILSAFFKEKGNKKLTDVEYEGVMALMSKSRTGTPYKRQSTELSFNNEEPLLKRRNLGNDSTIVGNETSIIGSTPSRQKYLMMNGNTTLQTPGYTPKYHSVSNDTFERSYSIINNTTGSNFAPSSRRVRMRSRRPAPYKSRIKSSLLSKTMGNEETSLVNEDTSNIKLNTNTIEEKSRISKSPSKAAQTLMNILDAKNETGETSKELQQQQNNKLKMFINPYGSRSERKNNKNSKNASVLSGVTASTIGKTISYSKSDLLPKEVELKGNIKENENSGDAMKQNHAHKLDQQSTKTAFSEMAKSKNSPEISNAPIVHSKFTTNTSADQAESKSKSALFSNGIHQSLRHKVNADNGGISIPRENFEAKNEVDIPSNDGSSNIFKPKPLLTTLEPSKTIGGSNEDTIFPADLNSLKANPIIATNELQAPGRKQQKAFANVGTATANFESRQLDNMESMNNANQLNGANYEASTSEFTFPSPQLVVYEFDDAEVKKYRSLFSF</sequence>
<name>H8X774_CANO9</name>
<evidence type="ECO:0000256" key="1">
    <source>
        <dbReference type="SAM" id="MobiDB-lite"/>
    </source>
</evidence>
<gene>
    <name evidence="2" type="ORF">CORT_0E04160</name>
</gene>
<dbReference type="HOGENOM" id="CLU_022609_0_0_1"/>
<dbReference type="KEGG" id="cot:CORT_0E04160"/>
<dbReference type="GO" id="GO:0044615">
    <property type="term" value="C:nuclear pore nuclear basket"/>
    <property type="evidence" value="ECO:0007669"/>
    <property type="project" value="InterPro"/>
</dbReference>
<feature type="region of interest" description="Disordered" evidence="1">
    <location>
        <begin position="91"/>
        <end position="116"/>
    </location>
</feature>
<feature type="region of interest" description="Disordered" evidence="1">
    <location>
        <begin position="36"/>
        <end position="68"/>
    </location>
</feature>
<dbReference type="AlphaFoldDB" id="H8X774"/>
<dbReference type="OrthoDB" id="5370852at2759"/>
<dbReference type="GO" id="GO:0008298">
    <property type="term" value="P:intracellular mRNA localization"/>
    <property type="evidence" value="ECO:0007669"/>
    <property type="project" value="TreeGrafter"/>
</dbReference>
<dbReference type="EMBL" id="HE681723">
    <property type="protein sequence ID" value="CCG24002.1"/>
    <property type="molecule type" value="Genomic_DNA"/>
</dbReference>